<dbReference type="NCBIfam" id="NF010894">
    <property type="entry name" value="PRK14301.1"/>
    <property type="match status" value="1"/>
</dbReference>
<comment type="subunit">
    <text evidence="11">Homodimer.</text>
</comment>
<comment type="cofactor">
    <cofactor evidence="11">
        <name>Zn(2+)</name>
        <dbReference type="ChEBI" id="CHEBI:29105"/>
    </cofactor>
    <text evidence="11">Binds 2 Zn(2+) ions per monomer.</text>
</comment>
<feature type="binding site" evidence="11">
    <location>
        <position position="203"/>
    </location>
    <ligand>
        <name>Zn(2+)</name>
        <dbReference type="ChEBI" id="CHEBI:29105"/>
        <label>1</label>
    </ligand>
</feature>
<dbReference type="FunFam" id="1.10.287.110:FF:000034">
    <property type="entry name" value="Chaperone protein DnaJ"/>
    <property type="match status" value="1"/>
</dbReference>
<evidence type="ECO:0000256" key="11">
    <source>
        <dbReference type="HAMAP-Rule" id="MF_01152"/>
    </source>
</evidence>
<comment type="subcellular location">
    <subcellularLocation>
        <location evidence="11">Cytoplasm</location>
    </subcellularLocation>
</comment>
<dbReference type="GO" id="GO:0005737">
    <property type="term" value="C:cytoplasm"/>
    <property type="evidence" value="ECO:0007669"/>
    <property type="project" value="UniProtKB-SubCell"/>
</dbReference>
<dbReference type="PROSITE" id="PS50076">
    <property type="entry name" value="DNAJ_2"/>
    <property type="match status" value="1"/>
</dbReference>
<evidence type="ECO:0000313" key="16">
    <source>
        <dbReference type="Proteomes" id="UP000198635"/>
    </source>
</evidence>
<keyword evidence="16" id="KW-1185">Reference proteome</keyword>
<dbReference type="Pfam" id="PF01556">
    <property type="entry name" value="DnaJ_C"/>
    <property type="match status" value="1"/>
</dbReference>
<feature type="binding site" evidence="11">
    <location>
        <position position="189"/>
    </location>
    <ligand>
        <name>Zn(2+)</name>
        <dbReference type="ChEBI" id="CHEBI:29105"/>
        <label>2</label>
    </ligand>
</feature>
<evidence type="ECO:0000256" key="7">
    <source>
        <dbReference type="ARBA" id="ARBA00023186"/>
    </source>
</evidence>
<dbReference type="NCBIfam" id="NF008035">
    <property type="entry name" value="PRK10767.1"/>
    <property type="match status" value="1"/>
</dbReference>
<keyword evidence="3 11" id="KW-0677">Repeat</keyword>
<dbReference type="CDD" id="cd06257">
    <property type="entry name" value="DnaJ"/>
    <property type="match status" value="1"/>
</dbReference>
<evidence type="ECO:0000256" key="10">
    <source>
        <dbReference type="ARBA" id="ARBA00067609"/>
    </source>
</evidence>
<dbReference type="GO" id="GO:0042026">
    <property type="term" value="P:protein refolding"/>
    <property type="evidence" value="ECO:0007669"/>
    <property type="project" value="TreeGrafter"/>
</dbReference>
<feature type="binding site" evidence="11">
    <location>
        <position position="147"/>
    </location>
    <ligand>
        <name>Zn(2+)</name>
        <dbReference type="ChEBI" id="CHEBI:29105"/>
        <label>1</label>
    </ligand>
</feature>
<dbReference type="InterPro" id="IPR018253">
    <property type="entry name" value="DnaJ_domain_CS"/>
</dbReference>
<evidence type="ECO:0000256" key="12">
    <source>
        <dbReference type="PROSITE-ProRule" id="PRU00546"/>
    </source>
</evidence>
<feature type="zinc finger region" description="CR-type" evidence="12">
    <location>
        <begin position="134"/>
        <end position="212"/>
    </location>
</feature>
<evidence type="ECO:0000256" key="8">
    <source>
        <dbReference type="ARBA" id="ARBA00053423"/>
    </source>
</evidence>
<dbReference type="RefSeq" id="WP_092379284.1">
    <property type="nucleotide sequence ID" value="NZ_FORX01000027.1"/>
</dbReference>
<dbReference type="FunFam" id="2.60.260.20:FF:000005">
    <property type="entry name" value="Chaperone protein dnaJ 1, mitochondrial"/>
    <property type="match status" value="1"/>
</dbReference>
<keyword evidence="1 11" id="KW-0235">DNA replication</keyword>
<feature type="binding site" evidence="11">
    <location>
        <position position="164"/>
    </location>
    <ligand>
        <name>Zn(2+)</name>
        <dbReference type="ChEBI" id="CHEBI:29105"/>
        <label>2</label>
    </ligand>
</feature>
<dbReference type="PROSITE" id="PS51188">
    <property type="entry name" value="ZF_CR"/>
    <property type="match status" value="1"/>
</dbReference>
<keyword evidence="4 11" id="KW-0863">Zinc-finger</keyword>
<dbReference type="PROSITE" id="PS00636">
    <property type="entry name" value="DNAJ_1"/>
    <property type="match status" value="1"/>
</dbReference>
<evidence type="ECO:0000256" key="3">
    <source>
        <dbReference type="ARBA" id="ARBA00022737"/>
    </source>
</evidence>
<dbReference type="AlphaFoldDB" id="A0A1I3ZUU6"/>
<comment type="function">
    <text evidence="8 11">Participates actively in the response to hyperosmotic and heat shock by preventing the aggregation of stress-denatured proteins and by disaggregating proteins, also in an autonomous, DnaK-independent fashion. Unfolded proteins bind initially to DnaJ; upon interaction with the DnaJ-bound protein, DnaK hydrolyzes its bound ATP, resulting in the formation of a stable complex. GrpE releases ADP from DnaK; ATP binding to DnaK triggers the release of the substrate protein, thus completing the reaction cycle. Several rounds of ATP-dependent interactions between DnaJ, DnaK and GrpE are required for fully efficient folding. Also involved, together with DnaK and GrpE, in the DNA replication of plasmids through activation of initiation proteins.</text>
</comment>
<dbReference type="HAMAP" id="MF_01152">
    <property type="entry name" value="DnaJ"/>
    <property type="match status" value="1"/>
</dbReference>
<dbReference type="Proteomes" id="UP000198635">
    <property type="component" value="Unassembled WGS sequence"/>
</dbReference>
<name>A0A1I3ZUU6_9BACT</name>
<dbReference type="OrthoDB" id="9779889at2"/>
<dbReference type="InterPro" id="IPR001623">
    <property type="entry name" value="DnaJ_domain"/>
</dbReference>
<evidence type="ECO:0000259" key="13">
    <source>
        <dbReference type="PROSITE" id="PS50076"/>
    </source>
</evidence>
<dbReference type="Gene3D" id="2.60.260.20">
    <property type="entry name" value="Urease metallochaperone UreE, N-terminal domain"/>
    <property type="match status" value="2"/>
</dbReference>
<dbReference type="SUPFAM" id="SSF49493">
    <property type="entry name" value="HSP40/DnaJ peptide-binding domain"/>
    <property type="match status" value="2"/>
</dbReference>
<dbReference type="InterPro" id="IPR001305">
    <property type="entry name" value="HSP_DnaJ_Cys-rich_dom"/>
</dbReference>
<keyword evidence="7 11" id="KW-0143">Chaperone</keyword>
<evidence type="ECO:0000256" key="2">
    <source>
        <dbReference type="ARBA" id="ARBA00022723"/>
    </source>
</evidence>
<accession>A0A1I3ZUU6</accession>
<dbReference type="Pfam" id="PF00226">
    <property type="entry name" value="DnaJ"/>
    <property type="match status" value="1"/>
</dbReference>
<feature type="repeat" description="CXXCXGXG motif" evidence="11">
    <location>
        <begin position="147"/>
        <end position="154"/>
    </location>
</feature>
<feature type="repeat" description="CXXCXGXG motif" evidence="11">
    <location>
        <begin position="164"/>
        <end position="171"/>
    </location>
</feature>
<keyword evidence="11" id="KW-0963">Cytoplasm</keyword>
<dbReference type="InterPro" id="IPR008971">
    <property type="entry name" value="HSP40/DnaJ_pept-bd"/>
</dbReference>
<feature type="binding site" evidence="11">
    <location>
        <position position="167"/>
    </location>
    <ligand>
        <name>Zn(2+)</name>
        <dbReference type="ChEBI" id="CHEBI:29105"/>
        <label>2</label>
    </ligand>
</feature>
<evidence type="ECO:0000256" key="9">
    <source>
        <dbReference type="ARBA" id="ARBA00061004"/>
    </source>
</evidence>
<dbReference type="GO" id="GO:0051082">
    <property type="term" value="F:unfolded protein binding"/>
    <property type="evidence" value="ECO:0007669"/>
    <property type="project" value="UniProtKB-UniRule"/>
</dbReference>
<dbReference type="InterPro" id="IPR002939">
    <property type="entry name" value="DnaJ_C"/>
</dbReference>
<feature type="repeat" description="CXXCXGXG motif" evidence="11">
    <location>
        <begin position="200"/>
        <end position="207"/>
    </location>
</feature>
<proteinExistence type="inferred from homology"/>
<dbReference type="NCBIfam" id="TIGR02349">
    <property type="entry name" value="DnaJ_bact"/>
    <property type="match status" value="1"/>
</dbReference>
<feature type="repeat" description="CXXCXGXG motif" evidence="11">
    <location>
        <begin position="186"/>
        <end position="193"/>
    </location>
</feature>
<evidence type="ECO:0000256" key="4">
    <source>
        <dbReference type="ARBA" id="ARBA00022771"/>
    </source>
</evidence>
<dbReference type="InterPro" id="IPR036869">
    <property type="entry name" value="J_dom_sf"/>
</dbReference>
<comment type="similarity">
    <text evidence="9 11">Belongs to the DnaJ family.</text>
</comment>
<dbReference type="STRING" id="52560.SAMN04488082_12724"/>
<dbReference type="GO" id="GO:0006260">
    <property type="term" value="P:DNA replication"/>
    <property type="evidence" value="ECO:0007669"/>
    <property type="project" value="UniProtKB-KW"/>
</dbReference>
<dbReference type="EMBL" id="FORX01000027">
    <property type="protein sequence ID" value="SFK47912.1"/>
    <property type="molecule type" value="Genomic_DNA"/>
</dbReference>
<keyword evidence="6 11" id="KW-0346">Stress response</keyword>
<feature type="binding site" evidence="11">
    <location>
        <position position="200"/>
    </location>
    <ligand>
        <name>Zn(2+)</name>
        <dbReference type="ChEBI" id="CHEBI:29105"/>
        <label>1</label>
    </ligand>
</feature>
<organism evidence="15 16">
    <name type="scientific">Desulfomicrobium apsheronum</name>
    <dbReference type="NCBI Taxonomy" id="52560"/>
    <lineage>
        <taxon>Bacteria</taxon>
        <taxon>Pseudomonadati</taxon>
        <taxon>Thermodesulfobacteriota</taxon>
        <taxon>Desulfovibrionia</taxon>
        <taxon>Desulfovibrionales</taxon>
        <taxon>Desulfomicrobiaceae</taxon>
        <taxon>Desulfomicrobium</taxon>
    </lineage>
</organism>
<dbReference type="PANTHER" id="PTHR43096:SF52">
    <property type="entry name" value="DNAJ HOMOLOG 1, MITOCHONDRIAL-RELATED"/>
    <property type="match status" value="1"/>
</dbReference>
<feature type="domain" description="CR-type" evidence="14">
    <location>
        <begin position="134"/>
        <end position="212"/>
    </location>
</feature>
<evidence type="ECO:0000259" key="14">
    <source>
        <dbReference type="PROSITE" id="PS51188"/>
    </source>
</evidence>
<sequence>MADKRDYYDVLGVGRDAAADEIKSAYRKMALQFHPDRNPDNPEAEDKFKEAAEAYEVLGDASKRAQYDRFGHAGMNGQGFGDHFHSSEDVFSAFGDIFGDFFGFGAAAGGRRRPRAGADLRYNLTVSFRDAAKGTEVDLNIPKKEVCSDCSGSGSAPGHTAETCQHCRGQGQVTQSQGFFRISVPCPVCRGEGKVVTHPCAKCRGQGIVQVNKSLKVRIPGGVDNGSRLRLRGEGEPGDFGGPHGDLYVVIYVEEDKIFTRRGQDLVIVADISIVQAILGAKIEVPTLDEPVTLEIPKGTQSGKILRIKGMGLPHLGSTQKGDLLVEVSVRIPTKVTKKQEELLREFDKLEESRPLNKVKDFFKKAMGD</sequence>
<dbReference type="GO" id="GO:0031072">
    <property type="term" value="F:heat shock protein binding"/>
    <property type="evidence" value="ECO:0007669"/>
    <property type="project" value="InterPro"/>
</dbReference>
<dbReference type="GO" id="GO:0005524">
    <property type="term" value="F:ATP binding"/>
    <property type="evidence" value="ECO:0007669"/>
    <property type="project" value="InterPro"/>
</dbReference>
<evidence type="ECO:0000256" key="5">
    <source>
        <dbReference type="ARBA" id="ARBA00022833"/>
    </source>
</evidence>
<dbReference type="SMART" id="SM00271">
    <property type="entry name" value="DnaJ"/>
    <property type="match status" value="1"/>
</dbReference>
<dbReference type="InterPro" id="IPR012724">
    <property type="entry name" value="DnaJ"/>
</dbReference>
<evidence type="ECO:0000313" key="15">
    <source>
        <dbReference type="EMBL" id="SFK47912.1"/>
    </source>
</evidence>
<dbReference type="GO" id="GO:0008270">
    <property type="term" value="F:zinc ion binding"/>
    <property type="evidence" value="ECO:0007669"/>
    <property type="project" value="UniProtKB-UniRule"/>
</dbReference>
<feature type="domain" description="J" evidence="13">
    <location>
        <begin position="6"/>
        <end position="71"/>
    </location>
</feature>
<dbReference type="CDD" id="cd10719">
    <property type="entry name" value="DnaJ_zf"/>
    <property type="match status" value="1"/>
</dbReference>
<reference evidence="16" key="1">
    <citation type="submission" date="2016-10" db="EMBL/GenBank/DDBJ databases">
        <authorList>
            <person name="Varghese N."/>
            <person name="Submissions S."/>
        </authorList>
    </citation>
    <scope>NUCLEOTIDE SEQUENCE [LARGE SCALE GENOMIC DNA]</scope>
    <source>
        <strain evidence="16">DSM 5918</strain>
    </source>
</reference>
<dbReference type="Gene3D" id="1.10.287.110">
    <property type="entry name" value="DnaJ domain"/>
    <property type="match status" value="1"/>
</dbReference>
<comment type="domain">
    <text evidence="11">The J domain is necessary and sufficient to stimulate DnaK ATPase activity. Zinc center 1 plays an important role in the autonomous, DnaK-independent chaperone activity of DnaJ. Zinc center 2 is essential for interaction with DnaK and for DnaJ activity.</text>
</comment>
<dbReference type="PRINTS" id="PR00625">
    <property type="entry name" value="JDOMAIN"/>
</dbReference>
<dbReference type="Pfam" id="PF00684">
    <property type="entry name" value="DnaJ_CXXCXGXG"/>
    <property type="match status" value="1"/>
</dbReference>
<dbReference type="PANTHER" id="PTHR43096">
    <property type="entry name" value="DNAJ HOMOLOG 1, MITOCHONDRIAL-RELATED"/>
    <property type="match status" value="1"/>
</dbReference>
<feature type="binding site" evidence="11">
    <location>
        <position position="150"/>
    </location>
    <ligand>
        <name>Zn(2+)</name>
        <dbReference type="ChEBI" id="CHEBI:29105"/>
        <label>1</label>
    </ligand>
</feature>
<dbReference type="GO" id="GO:0009408">
    <property type="term" value="P:response to heat"/>
    <property type="evidence" value="ECO:0007669"/>
    <property type="project" value="InterPro"/>
</dbReference>
<evidence type="ECO:0000256" key="6">
    <source>
        <dbReference type="ARBA" id="ARBA00023016"/>
    </source>
</evidence>
<keyword evidence="2 11" id="KW-0479">Metal-binding</keyword>
<dbReference type="CDD" id="cd10747">
    <property type="entry name" value="DnaJ_C"/>
    <property type="match status" value="1"/>
</dbReference>
<dbReference type="FunFam" id="2.10.230.10:FF:000002">
    <property type="entry name" value="Molecular chaperone DnaJ"/>
    <property type="match status" value="1"/>
</dbReference>
<keyword evidence="5 11" id="KW-0862">Zinc</keyword>
<evidence type="ECO:0000256" key="1">
    <source>
        <dbReference type="ARBA" id="ARBA00022705"/>
    </source>
</evidence>
<protein>
    <recommendedName>
        <fullName evidence="10 11">Chaperone protein DnaJ</fullName>
    </recommendedName>
</protein>
<gene>
    <name evidence="11" type="primary">dnaJ</name>
    <name evidence="15" type="ORF">SAMN04488082_12724</name>
</gene>
<dbReference type="InterPro" id="IPR036410">
    <property type="entry name" value="HSP_DnaJ_Cys-rich_dom_sf"/>
</dbReference>
<dbReference type="SUPFAM" id="SSF46565">
    <property type="entry name" value="Chaperone J-domain"/>
    <property type="match status" value="1"/>
</dbReference>
<feature type="binding site" evidence="11">
    <location>
        <position position="186"/>
    </location>
    <ligand>
        <name>Zn(2+)</name>
        <dbReference type="ChEBI" id="CHEBI:29105"/>
        <label>2</label>
    </ligand>
</feature>
<dbReference type="Gene3D" id="2.10.230.10">
    <property type="entry name" value="Heat shock protein DnaJ, cysteine-rich domain"/>
    <property type="match status" value="1"/>
</dbReference>
<dbReference type="SUPFAM" id="SSF57938">
    <property type="entry name" value="DnaJ/Hsp40 cysteine-rich domain"/>
    <property type="match status" value="1"/>
</dbReference>